<gene>
    <name evidence="4" type="ordered locus">Arad_12110</name>
</gene>
<dbReference type="EMBL" id="CP000631">
    <property type="protein sequence ID" value="ACM31170.1"/>
    <property type="molecule type" value="Genomic_DNA"/>
</dbReference>
<reference evidence="4 5" key="1">
    <citation type="journal article" date="2009" name="J. Bacteriol.">
        <title>Genome sequences of three Agrobacterium biovars help elucidate the evolution of multichromosome genomes in bacteria.</title>
        <authorList>
            <person name="Slater S.C."/>
            <person name="Goldman B.S."/>
            <person name="Goodner B."/>
            <person name="Setubal J.C."/>
            <person name="Farrand S.K."/>
            <person name="Nester E.W."/>
            <person name="Burr T.J."/>
            <person name="Banta L."/>
            <person name="Dickerman A.W."/>
            <person name="Paulsen I."/>
            <person name="Otten L."/>
            <person name="Suen G."/>
            <person name="Welch R."/>
            <person name="Almeida N.F."/>
            <person name="Arnold F."/>
            <person name="Burton O.T."/>
            <person name="Du Z."/>
            <person name="Ewing A."/>
            <person name="Godsy E."/>
            <person name="Heisel S."/>
            <person name="Houmiel K.L."/>
            <person name="Jhaveri J."/>
            <person name="Lu J."/>
            <person name="Miller N.M."/>
            <person name="Norton S."/>
            <person name="Chen Q."/>
            <person name="Phoolcharoen W."/>
            <person name="Ohlin V."/>
            <person name="Ondrusek D."/>
            <person name="Pride N."/>
            <person name="Stricklin S.L."/>
            <person name="Sun J."/>
            <person name="Wheeler C."/>
            <person name="Wilson L."/>
            <person name="Zhu H."/>
            <person name="Wood D.W."/>
        </authorList>
    </citation>
    <scope>NUCLEOTIDE SEQUENCE [LARGE SCALE GENOMIC DNA]</scope>
    <source>
        <strain evidence="5">K84 / ATCC BAA-868</strain>
        <plasmid evidence="4 5">pAtK84c</plasmid>
    </source>
</reference>
<name>B9JPV1_RHIR8</name>
<geneLocation type="plasmid" evidence="4 5">
    <name>pAtK84c</name>
</geneLocation>
<dbReference type="HOGENOM" id="CLU_502179_0_0_5"/>
<evidence type="ECO:0000313" key="5">
    <source>
        <dbReference type="Proteomes" id="UP000001600"/>
    </source>
</evidence>
<evidence type="ECO:0008006" key="6">
    <source>
        <dbReference type="Google" id="ProtNLM"/>
    </source>
</evidence>
<keyword evidence="3" id="KW-1133">Transmembrane helix</keyword>
<dbReference type="CAZy" id="GT2">
    <property type="family name" value="Glycosyltransferase Family 2"/>
</dbReference>
<dbReference type="GO" id="GO:0016020">
    <property type="term" value="C:membrane"/>
    <property type="evidence" value="ECO:0007669"/>
    <property type="project" value="UniProtKB-SubCell"/>
</dbReference>
<comment type="subcellular location">
    <subcellularLocation>
        <location evidence="1">Membrane</location>
        <topology evidence="1">Single-pass membrane protein</topology>
    </subcellularLocation>
</comment>
<evidence type="ECO:0000256" key="1">
    <source>
        <dbReference type="ARBA" id="ARBA00004167"/>
    </source>
</evidence>
<proteinExistence type="predicted"/>
<sequence>MVDQKSNRNVLFSAVKNEAPFIVEWIAYHKVIGFDRIIVFSNDCSDGTDAILDALNEAREILHIRHTPPAGVSAQQSAARMANEMGLLEQSDWVIWLDADEFLNIGVGSGQVSDLVSAISPCAGILISWRLFGDGGNHSFPGKFISPNFTSAASETFTRNREIKTFFRFEYPVVGFSEIGTHRPLLRKAHEAPSTTFLSGNGRPIESSSEVNRRWLEGEDFWRTSSVEQQEHGYKFAQINHYCVRTPEYFLLKKSRGRGFLSDQSGSRNRRHTPMFYMRMNRNGSFDDGILRFSDQVDMVIKQLVGIENVQCAISSAQQKVQIAIDAIPRDDIEQLCKSSMTELEAAAPMNGLDLPLSEKERDLLVEHFQNATNVLVYGGGHPSIEALANGCSRVISVECDKQFSQTLQSMLADTYEESRFHIHYEDIGVTGDWGFPDDSSHSDAYYRYPTSIWDSREFEHPDVVVINGRFKAACFLTTISLCQKETRILFSRYARSEAIHWIERYFRPIRYCDEIAEFVVSPTMFSTAEITRIVSAYSDPR</sequence>
<organism evidence="4 5">
    <name type="scientific">Rhizobium rhizogenes (strain K84 / ATCC BAA-868)</name>
    <name type="common">Agrobacterium radiobacter</name>
    <dbReference type="NCBI Taxonomy" id="311403"/>
    <lineage>
        <taxon>Bacteria</taxon>
        <taxon>Pseudomonadati</taxon>
        <taxon>Pseudomonadota</taxon>
        <taxon>Alphaproteobacteria</taxon>
        <taxon>Hyphomicrobiales</taxon>
        <taxon>Rhizobiaceae</taxon>
        <taxon>Rhizobium/Agrobacterium group</taxon>
        <taxon>Rhizobium</taxon>
    </lineage>
</organism>
<keyword evidence="3" id="KW-0472">Membrane</keyword>
<dbReference type="InterPro" id="IPR029063">
    <property type="entry name" value="SAM-dependent_MTases_sf"/>
</dbReference>
<keyword evidence="4" id="KW-0614">Plasmid</keyword>
<dbReference type="GO" id="GO:0016757">
    <property type="term" value="F:glycosyltransferase activity"/>
    <property type="evidence" value="ECO:0007669"/>
    <property type="project" value="TreeGrafter"/>
</dbReference>
<dbReference type="GO" id="GO:0005737">
    <property type="term" value="C:cytoplasm"/>
    <property type="evidence" value="ECO:0007669"/>
    <property type="project" value="TreeGrafter"/>
</dbReference>
<evidence type="ECO:0000313" key="4">
    <source>
        <dbReference type="EMBL" id="ACM31170.1"/>
    </source>
</evidence>
<keyword evidence="2" id="KW-0812">Transmembrane</keyword>
<evidence type="ECO:0000256" key="3">
    <source>
        <dbReference type="ARBA" id="ARBA00022989"/>
    </source>
</evidence>
<dbReference type="Proteomes" id="UP000001600">
    <property type="component" value="Plasmid pAtK84c"/>
</dbReference>
<dbReference type="Gene3D" id="3.40.50.150">
    <property type="entry name" value="Vaccinia Virus protein VP39"/>
    <property type="match status" value="1"/>
</dbReference>
<dbReference type="Gene3D" id="3.90.550.10">
    <property type="entry name" value="Spore Coat Polysaccharide Biosynthesis Protein SpsA, Chain A"/>
    <property type="match status" value="1"/>
</dbReference>
<protein>
    <recommendedName>
        <fullName evidence="6">Glycosyltransferase protein</fullName>
    </recommendedName>
</protein>
<evidence type="ECO:0000256" key="2">
    <source>
        <dbReference type="ARBA" id="ARBA00022692"/>
    </source>
</evidence>
<dbReference type="KEGG" id="ara:Arad_12110"/>
<dbReference type="AlphaFoldDB" id="B9JPV1"/>
<dbReference type="InterPro" id="IPR029044">
    <property type="entry name" value="Nucleotide-diphossugar_trans"/>
</dbReference>
<dbReference type="Pfam" id="PF13704">
    <property type="entry name" value="Glyco_tranf_2_4"/>
    <property type="match status" value="1"/>
</dbReference>
<accession>B9JPV1</accession>
<dbReference type="SUPFAM" id="SSF53448">
    <property type="entry name" value="Nucleotide-diphospho-sugar transferases"/>
    <property type="match status" value="1"/>
</dbReference>
<dbReference type="PANTHER" id="PTHR21461:SF69">
    <property type="entry name" value="GLYCOSYLTRANSFERASE FAMILY 92 PROTEIN"/>
    <property type="match status" value="1"/>
</dbReference>
<dbReference type="PANTHER" id="PTHR21461">
    <property type="entry name" value="GLYCOSYLTRANSFERASE FAMILY 92 PROTEIN"/>
    <property type="match status" value="1"/>
</dbReference>
<dbReference type="RefSeq" id="WP_012653166.1">
    <property type="nucleotide sequence ID" value="NC_011987.1"/>
</dbReference>